<dbReference type="HAMAP" id="MF_00052_B">
    <property type="entry name" value="RNase_HII_B"/>
    <property type="match status" value="1"/>
</dbReference>
<dbReference type="EMBL" id="JAERRA010000001">
    <property type="protein sequence ID" value="MBL0719660.1"/>
    <property type="molecule type" value="Genomic_DNA"/>
</dbReference>
<sequence>MAPRRTRATPAAPAAAPAQLDFPWITHGLLAGVDEAGRGPLAGPVVAAAVILDPEAPIAGLGDSKLLSPARREALFDQIRGQALSCCIAEASVEEIDRLNILQATLLAMQRAVAGLRLRPARVQVDGNRLPRLTMPAQAIVKGDAKVPAISAASILAKVHRDRLCLDLDAAHPAYGFAVHKGYPTPGHLAALQAHGPCAAHRRSFAPVREAAAIRPGDPAHGAMEGLR</sequence>
<dbReference type="PANTHER" id="PTHR10954:SF18">
    <property type="entry name" value="RIBONUCLEASE HII"/>
    <property type="match status" value="1"/>
</dbReference>
<comment type="catalytic activity">
    <reaction evidence="1 14 15 16">
        <text>Endonucleolytic cleavage to 5'-phosphomonoester.</text>
        <dbReference type="EC" id="3.1.26.4"/>
    </reaction>
</comment>
<evidence type="ECO:0000313" key="18">
    <source>
        <dbReference type="EMBL" id="MBL0719660.1"/>
    </source>
</evidence>
<dbReference type="FunFam" id="3.30.420.10:FF:000006">
    <property type="entry name" value="Ribonuclease HII"/>
    <property type="match status" value="1"/>
</dbReference>
<dbReference type="GO" id="GO:0003723">
    <property type="term" value="F:RNA binding"/>
    <property type="evidence" value="ECO:0007669"/>
    <property type="project" value="UniProtKB-UniRule"/>
</dbReference>
<evidence type="ECO:0000256" key="14">
    <source>
        <dbReference type="HAMAP-Rule" id="MF_00052"/>
    </source>
</evidence>
<dbReference type="GO" id="GO:0043137">
    <property type="term" value="P:DNA replication, removal of RNA primer"/>
    <property type="evidence" value="ECO:0007669"/>
    <property type="project" value="TreeGrafter"/>
</dbReference>
<dbReference type="GO" id="GO:0030145">
    <property type="term" value="F:manganese ion binding"/>
    <property type="evidence" value="ECO:0007669"/>
    <property type="project" value="UniProtKB-UniRule"/>
</dbReference>
<dbReference type="NCBIfam" id="NF000596">
    <property type="entry name" value="PRK00015.1-4"/>
    <property type="match status" value="1"/>
</dbReference>
<keyword evidence="12 14" id="KW-0378">Hydrolase</keyword>
<evidence type="ECO:0000256" key="11">
    <source>
        <dbReference type="ARBA" id="ARBA00022759"/>
    </source>
</evidence>
<dbReference type="PANTHER" id="PTHR10954">
    <property type="entry name" value="RIBONUCLEASE H2 SUBUNIT A"/>
    <property type="match status" value="1"/>
</dbReference>
<dbReference type="Gene3D" id="3.30.420.10">
    <property type="entry name" value="Ribonuclease H-like superfamily/Ribonuclease H"/>
    <property type="match status" value="1"/>
</dbReference>
<keyword evidence="13 14" id="KW-0464">Manganese</keyword>
<dbReference type="GO" id="GO:0032299">
    <property type="term" value="C:ribonuclease H2 complex"/>
    <property type="evidence" value="ECO:0007669"/>
    <property type="project" value="TreeGrafter"/>
</dbReference>
<reference evidence="18 19" key="1">
    <citation type="submission" date="2021-01" db="EMBL/GenBank/DDBJ databases">
        <title>Piscinibacter sp. Jin2 Genome sequencing and assembly.</title>
        <authorList>
            <person name="Kim I."/>
        </authorList>
    </citation>
    <scope>NUCLEOTIDE SEQUENCE [LARGE SCALE GENOMIC DNA]</scope>
    <source>
        <strain evidence="18 19">Jin2</strain>
    </source>
</reference>
<feature type="binding site" evidence="14 15">
    <location>
        <position position="35"/>
    </location>
    <ligand>
        <name>a divalent metal cation</name>
        <dbReference type="ChEBI" id="CHEBI:60240"/>
    </ligand>
</feature>
<dbReference type="InterPro" id="IPR022898">
    <property type="entry name" value="RNase_HII"/>
</dbReference>
<dbReference type="GO" id="GO:0005737">
    <property type="term" value="C:cytoplasm"/>
    <property type="evidence" value="ECO:0007669"/>
    <property type="project" value="UniProtKB-SubCell"/>
</dbReference>
<dbReference type="GO" id="GO:0006298">
    <property type="term" value="P:mismatch repair"/>
    <property type="evidence" value="ECO:0007669"/>
    <property type="project" value="TreeGrafter"/>
</dbReference>
<evidence type="ECO:0000256" key="4">
    <source>
        <dbReference type="ARBA" id="ARBA00004496"/>
    </source>
</evidence>
<keyword evidence="11 14" id="KW-0255">Endonuclease</keyword>
<proteinExistence type="inferred from homology"/>
<evidence type="ECO:0000256" key="13">
    <source>
        <dbReference type="ARBA" id="ARBA00023211"/>
    </source>
</evidence>
<name>A0A9X0XHI2_9BURK</name>
<dbReference type="EC" id="3.1.26.4" evidence="6 14"/>
<dbReference type="SUPFAM" id="SSF53098">
    <property type="entry name" value="Ribonuclease H-like"/>
    <property type="match status" value="1"/>
</dbReference>
<accession>A0A9X0XHI2</accession>
<keyword evidence="8 14" id="KW-0963">Cytoplasm</keyword>
<dbReference type="NCBIfam" id="NF000595">
    <property type="entry name" value="PRK00015.1-3"/>
    <property type="match status" value="1"/>
</dbReference>
<feature type="domain" description="RNase H type-2" evidence="17">
    <location>
        <begin position="28"/>
        <end position="217"/>
    </location>
</feature>
<evidence type="ECO:0000256" key="6">
    <source>
        <dbReference type="ARBA" id="ARBA00012180"/>
    </source>
</evidence>
<keyword evidence="19" id="KW-1185">Reference proteome</keyword>
<evidence type="ECO:0000256" key="15">
    <source>
        <dbReference type="PROSITE-ProRule" id="PRU01319"/>
    </source>
</evidence>
<evidence type="ECO:0000256" key="5">
    <source>
        <dbReference type="ARBA" id="ARBA00007383"/>
    </source>
</evidence>
<comment type="caution">
    <text evidence="18">The sequence shown here is derived from an EMBL/GenBank/DDBJ whole genome shotgun (WGS) entry which is preliminary data.</text>
</comment>
<feature type="binding site" evidence="14 15">
    <location>
        <position position="34"/>
    </location>
    <ligand>
        <name>a divalent metal cation</name>
        <dbReference type="ChEBI" id="CHEBI:60240"/>
    </ligand>
</feature>
<evidence type="ECO:0000256" key="16">
    <source>
        <dbReference type="RuleBase" id="RU003515"/>
    </source>
</evidence>
<comment type="cofactor">
    <cofactor evidence="2">
        <name>Mg(2+)</name>
        <dbReference type="ChEBI" id="CHEBI:18420"/>
    </cofactor>
</comment>
<comment type="function">
    <text evidence="3 14 16">Endonuclease that specifically degrades the RNA of RNA-DNA hybrids.</text>
</comment>
<dbReference type="GO" id="GO:0004523">
    <property type="term" value="F:RNA-DNA hybrid ribonuclease activity"/>
    <property type="evidence" value="ECO:0007669"/>
    <property type="project" value="UniProtKB-UniRule"/>
</dbReference>
<comment type="subcellular location">
    <subcellularLocation>
        <location evidence="4 14">Cytoplasm</location>
    </subcellularLocation>
</comment>
<evidence type="ECO:0000256" key="8">
    <source>
        <dbReference type="ARBA" id="ARBA00022490"/>
    </source>
</evidence>
<dbReference type="RefSeq" id="WP_201825066.1">
    <property type="nucleotide sequence ID" value="NZ_JAERRA010000001.1"/>
</dbReference>
<dbReference type="Proteomes" id="UP000643207">
    <property type="component" value="Unassembled WGS sequence"/>
</dbReference>
<dbReference type="PROSITE" id="PS51975">
    <property type="entry name" value="RNASE_H_2"/>
    <property type="match status" value="1"/>
</dbReference>
<evidence type="ECO:0000256" key="7">
    <source>
        <dbReference type="ARBA" id="ARBA00019179"/>
    </source>
</evidence>
<dbReference type="CDD" id="cd07182">
    <property type="entry name" value="RNase_HII_bacteria_HII_like"/>
    <property type="match status" value="1"/>
</dbReference>
<keyword evidence="10 14" id="KW-0479">Metal-binding</keyword>
<comment type="cofactor">
    <cofactor evidence="14 15">
        <name>Mn(2+)</name>
        <dbReference type="ChEBI" id="CHEBI:29035"/>
    </cofactor>
    <cofactor evidence="14 15">
        <name>Mg(2+)</name>
        <dbReference type="ChEBI" id="CHEBI:18420"/>
    </cofactor>
    <text evidence="14 15">Manganese or magnesium. Binds 1 divalent metal ion per monomer in the absence of substrate. May bind a second metal ion after substrate binding.</text>
</comment>
<feature type="binding site" evidence="14 15">
    <location>
        <position position="126"/>
    </location>
    <ligand>
        <name>a divalent metal cation</name>
        <dbReference type="ChEBI" id="CHEBI:60240"/>
    </ligand>
</feature>
<evidence type="ECO:0000256" key="9">
    <source>
        <dbReference type="ARBA" id="ARBA00022722"/>
    </source>
</evidence>
<dbReference type="InterPro" id="IPR012337">
    <property type="entry name" value="RNaseH-like_sf"/>
</dbReference>
<evidence type="ECO:0000256" key="3">
    <source>
        <dbReference type="ARBA" id="ARBA00004065"/>
    </source>
</evidence>
<evidence type="ECO:0000259" key="17">
    <source>
        <dbReference type="PROSITE" id="PS51975"/>
    </source>
</evidence>
<dbReference type="Pfam" id="PF01351">
    <property type="entry name" value="RNase_HII"/>
    <property type="match status" value="1"/>
</dbReference>
<evidence type="ECO:0000256" key="1">
    <source>
        <dbReference type="ARBA" id="ARBA00000077"/>
    </source>
</evidence>
<dbReference type="InterPro" id="IPR036397">
    <property type="entry name" value="RNaseH_sf"/>
</dbReference>
<organism evidence="18 19">
    <name type="scientific">Aquariibacter lacus</name>
    <dbReference type="NCBI Taxonomy" id="2801332"/>
    <lineage>
        <taxon>Bacteria</taxon>
        <taxon>Pseudomonadati</taxon>
        <taxon>Pseudomonadota</taxon>
        <taxon>Betaproteobacteria</taxon>
        <taxon>Burkholderiales</taxon>
        <taxon>Sphaerotilaceae</taxon>
        <taxon>Aquariibacter</taxon>
    </lineage>
</organism>
<dbReference type="InterPro" id="IPR001352">
    <property type="entry name" value="RNase_HII/HIII"/>
</dbReference>
<evidence type="ECO:0000256" key="10">
    <source>
        <dbReference type="ARBA" id="ARBA00022723"/>
    </source>
</evidence>
<keyword evidence="9 14" id="KW-0540">Nuclease</keyword>
<gene>
    <name evidence="14 18" type="primary">rnhB</name>
    <name evidence="18" type="ORF">JI742_07140</name>
</gene>
<protein>
    <recommendedName>
        <fullName evidence="7 14">Ribonuclease HII</fullName>
        <shortName evidence="14">RNase HII</shortName>
        <ecNumber evidence="6 14">3.1.26.4</ecNumber>
    </recommendedName>
</protein>
<comment type="similarity">
    <text evidence="5 14 16">Belongs to the RNase HII family.</text>
</comment>
<evidence type="ECO:0000256" key="2">
    <source>
        <dbReference type="ARBA" id="ARBA00001946"/>
    </source>
</evidence>
<dbReference type="InterPro" id="IPR024567">
    <property type="entry name" value="RNase_HII/HIII_dom"/>
</dbReference>
<evidence type="ECO:0000256" key="12">
    <source>
        <dbReference type="ARBA" id="ARBA00022801"/>
    </source>
</evidence>
<evidence type="ECO:0000313" key="19">
    <source>
        <dbReference type="Proteomes" id="UP000643207"/>
    </source>
</evidence>
<dbReference type="AlphaFoldDB" id="A0A9X0XHI2"/>